<evidence type="ECO:0000256" key="1">
    <source>
        <dbReference type="ARBA" id="ARBA00000085"/>
    </source>
</evidence>
<evidence type="ECO:0000256" key="9">
    <source>
        <dbReference type="ARBA" id="ARBA00023012"/>
    </source>
</evidence>
<dbReference type="Pfam" id="PF02518">
    <property type="entry name" value="HATPase_c"/>
    <property type="match status" value="1"/>
</dbReference>
<dbReference type="SUPFAM" id="SSF47384">
    <property type="entry name" value="Homodimeric domain of signal transducing histidine kinase"/>
    <property type="match status" value="1"/>
</dbReference>
<dbReference type="InterPro" id="IPR003660">
    <property type="entry name" value="HAMP_dom"/>
</dbReference>
<dbReference type="GO" id="GO:0005886">
    <property type="term" value="C:plasma membrane"/>
    <property type="evidence" value="ECO:0007669"/>
    <property type="project" value="UniProtKB-SubCell"/>
</dbReference>
<evidence type="ECO:0000256" key="3">
    <source>
        <dbReference type="ARBA" id="ARBA00012438"/>
    </source>
</evidence>
<keyword evidence="9" id="KW-0902">Two-component regulatory system</keyword>
<evidence type="ECO:0000259" key="14">
    <source>
        <dbReference type="PROSITE" id="PS50885"/>
    </source>
</evidence>
<dbReference type="InterPro" id="IPR003594">
    <property type="entry name" value="HATPase_dom"/>
</dbReference>
<gene>
    <name evidence="15" type="ORF">RM574_03335</name>
</gene>
<dbReference type="Proteomes" id="UP001183607">
    <property type="component" value="Unassembled WGS sequence"/>
</dbReference>
<organism evidence="15 16">
    <name type="scientific">Streptomyces evansiae</name>
    <dbReference type="NCBI Taxonomy" id="3075535"/>
    <lineage>
        <taxon>Bacteria</taxon>
        <taxon>Bacillati</taxon>
        <taxon>Actinomycetota</taxon>
        <taxon>Actinomycetes</taxon>
        <taxon>Kitasatosporales</taxon>
        <taxon>Streptomycetaceae</taxon>
        <taxon>Streptomyces</taxon>
    </lineage>
</organism>
<dbReference type="InterPro" id="IPR003661">
    <property type="entry name" value="HisK_dim/P_dom"/>
</dbReference>
<comment type="catalytic activity">
    <reaction evidence="1">
        <text>ATP + protein L-histidine = ADP + protein N-phospho-L-histidine.</text>
        <dbReference type="EC" id="2.7.13.3"/>
    </reaction>
</comment>
<feature type="transmembrane region" description="Helical" evidence="12">
    <location>
        <begin position="163"/>
        <end position="186"/>
    </location>
</feature>
<dbReference type="InterPro" id="IPR036890">
    <property type="entry name" value="HATPase_C_sf"/>
</dbReference>
<keyword evidence="4" id="KW-0597">Phosphoprotein</keyword>
<accession>A0ABD5E2I1</accession>
<dbReference type="CDD" id="cd00082">
    <property type="entry name" value="HisKA"/>
    <property type="match status" value="1"/>
</dbReference>
<comment type="caution">
    <text evidence="15">The sequence shown here is derived from an EMBL/GenBank/DDBJ whole genome shotgun (WGS) entry which is preliminary data.</text>
</comment>
<evidence type="ECO:0000256" key="6">
    <source>
        <dbReference type="ARBA" id="ARBA00022692"/>
    </source>
</evidence>
<evidence type="ECO:0000256" key="7">
    <source>
        <dbReference type="ARBA" id="ARBA00022777"/>
    </source>
</evidence>
<dbReference type="CDD" id="cd00075">
    <property type="entry name" value="HATPase"/>
    <property type="match status" value="1"/>
</dbReference>
<dbReference type="PRINTS" id="PR00344">
    <property type="entry name" value="BCTRLSENSOR"/>
</dbReference>
<dbReference type="Gene3D" id="3.30.565.10">
    <property type="entry name" value="Histidine kinase-like ATPase, C-terminal domain"/>
    <property type="match status" value="1"/>
</dbReference>
<evidence type="ECO:0000256" key="8">
    <source>
        <dbReference type="ARBA" id="ARBA00022989"/>
    </source>
</evidence>
<feature type="domain" description="Histidine kinase" evidence="13">
    <location>
        <begin position="248"/>
        <end position="459"/>
    </location>
</feature>
<evidence type="ECO:0000256" key="10">
    <source>
        <dbReference type="ARBA" id="ARBA00023136"/>
    </source>
</evidence>
<dbReference type="Gene3D" id="6.10.340.10">
    <property type="match status" value="1"/>
</dbReference>
<evidence type="ECO:0000313" key="16">
    <source>
        <dbReference type="Proteomes" id="UP001183607"/>
    </source>
</evidence>
<evidence type="ECO:0000313" key="15">
    <source>
        <dbReference type="EMBL" id="MDT0414510.1"/>
    </source>
</evidence>
<dbReference type="EC" id="2.7.13.3" evidence="3"/>
<dbReference type="InterPro" id="IPR004358">
    <property type="entry name" value="Sig_transdc_His_kin-like_C"/>
</dbReference>
<dbReference type="Gene3D" id="1.10.287.130">
    <property type="match status" value="1"/>
</dbReference>
<feature type="domain" description="HAMP" evidence="14">
    <location>
        <begin position="187"/>
        <end position="240"/>
    </location>
</feature>
<dbReference type="EMBL" id="JAVRER010000004">
    <property type="protein sequence ID" value="MDT0414510.1"/>
    <property type="molecule type" value="Genomic_DNA"/>
</dbReference>
<dbReference type="GO" id="GO:0000160">
    <property type="term" value="P:phosphorelay signal transduction system"/>
    <property type="evidence" value="ECO:0007669"/>
    <property type="project" value="UniProtKB-KW"/>
</dbReference>
<evidence type="ECO:0000256" key="2">
    <source>
        <dbReference type="ARBA" id="ARBA00004236"/>
    </source>
</evidence>
<evidence type="ECO:0000256" key="4">
    <source>
        <dbReference type="ARBA" id="ARBA00022553"/>
    </source>
</evidence>
<evidence type="ECO:0000256" key="5">
    <source>
        <dbReference type="ARBA" id="ARBA00022679"/>
    </source>
</evidence>
<keyword evidence="7 15" id="KW-0418">Kinase</keyword>
<dbReference type="InterPro" id="IPR005467">
    <property type="entry name" value="His_kinase_dom"/>
</dbReference>
<evidence type="ECO:0000256" key="11">
    <source>
        <dbReference type="SAM" id="MobiDB-lite"/>
    </source>
</evidence>
<dbReference type="FunFam" id="1.10.287.130:FF:000001">
    <property type="entry name" value="Two-component sensor histidine kinase"/>
    <property type="match status" value="1"/>
</dbReference>
<dbReference type="InterPro" id="IPR050428">
    <property type="entry name" value="TCS_sensor_his_kinase"/>
</dbReference>
<dbReference type="AlphaFoldDB" id="A0ABD5E2I1"/>
<sequence>MRARLPRPRSLRGRLLLALLASAALALLVLDAVVYGALRGYLTDRTDTTLRAVRQRVSQQLTEAPRGQALGNDVRLLGASEFFLRLRRPDGSVRELAPGLRTAGDAPRLPDPLPRPGTRDPVTVRAERDDGPEFRVLTQRVAGRGVLVAAVPLTDVRETLRRLLVVEAVATGGVLVLLGGAGLGVLRRGLRPLEVMAGDADAITAGRAGGDVAPADEDTEVGRLGAALNAMLAGQRATQERLRRFVADASHELRTPVTAVLGYADLHHQGVLDEPAHRERAMRGITTEALRMQRLVDDLLLLARLDAVPTRTHTRLDLAGTVREAVAAGRVVAPGRPLTVDAEDGALVDGDAEQLRRVVDNLLANVRRHTPEGTAAHVTVRRDDGTVVLAVRDEGPGVPPAAAARVFERFYRAGTGRGGGTGLGLAIVAAVAEAHDGTARCTAAPGGGALVTVVLPAAR</sequence>
<dbReference type="Pfam" id="PF00512">
    <property type="entry name" value="HisKA"/>
    <property type="match status" value="1"/>
</dbReference>
<evidence type="ECO:0000259" key="13">
    <source>
        <dbReference type="PROSITE" id="PS50109"/>
    </source>
</evidence>
<dbReference type="PROSITE" id="PS50109">
    <property type="entry name" value="HIS_KIN"/>
    <property type="match status" value="1"/>
</dbReference>
<feature type="region of interest" description="Disordered" evidence="11">
    <location>
        <begin position="97"/>
        <end position="121"/>
    </location>
</feature>
<name>A0ABD5E2I1_9ACTN</name>
<keyword evidence="6 12" id="KW-0812">Transmembrane</keyword>
<keyword evidence="5" id="KW-0808">Transferase</keyword>
<reference evidence="16" key="1">
    <citation type="submission" date="2023-07" db="EMBL/GenBank/DDBJ databases">
        <title>30 novel species of actinomycetes from the DSMZ collection.</title>
        <authorList>
            <person name="Nouioui I."/>
        </authorList>
    </citation>
    <scope>NUCLEOTIDE SEQUENCE [LARGE SCALE GENOMIC DNA]</scope>
    <source>
        <strain evidence="16">DSM 41982</strain>
    </source>
</reference>
<dbReference type="GO" id="GO:0004673">
    <property type="term" value="F:protein histidine kinase activity"/>
    <property type="evidence" value="ECO:0007669"/>
    <property type="project" value="UniProtKB-EC"/>
</dbReference>
<dbReference type="RefSeq" id="WP_311676608.1">
    <property type="nucleotide sequence ID" value="NZ_JAVRER010000004.1"/>
</dbReference>
<dbReference type="PANTHER" id="PTHR45436:SF5">
    <property type="entry name" value="SENSOR HISTIDINE KINASE TRCS"/>
    <property type="match status" value="1"/>
</dbReference>
<proteinExistence type="predicted"/>
<comment type="subcellular location">
    <subcellularLocation>
        <location evidence="2">Cell membrane</location>
    </subcellularLocation>
</comment>
<evidence type="ECO:0000256" key="12">
    <source>
        <dbReference type="SAM" id="Phobius"/>
    </source>
</evidence>
<dbReference type="PANTHER" id="PTHR45436">
    <property type="entry name" value="SENSOR HISTIDINE KINASE YKOH"/>
    <property type="match status" value="1"/>
</dbReference>
<protein>
    <recommendedName>
        <fullName evidence="3">histidine kinase</fullName>
        <ecNumber evidence="3">2.7.13.3</ecNumber>
    </recommendedName>
</protein>
<dbReference type="SMART" id="SM00387">
    <property type="entry name" value="HATPase_c"/>
    <property type="match status" value="1"/>
</dbReference>
<dbReference type="InterPro" id="IPR036097">
    <property type="entry name" value="HisK_dim/P_sf"/>
</dbReference>
<keyword evidence="8 12" id="KW-1133">Transmembrane helix</keyword>
<dbReference type="PROSITE" id="PS50885">
    <property type="entry name" value="HAMP"/>
    <property type="match status" value="1"/>
</dbReference>
<dbReference type="SUPFAM" id="SSF55874">
    <property type="entry name" value="ATPase domain of HSP90 chaperone/DNA topoisomerase II/histidine kinase"/>
    <property type="match status" value="1"/>
</dbReference>
<keyword evidence="10 12" id="KW-0472">Membrane</keyword>
<dbReference type="SMART" id="SM00388">
    <property type="entry name" value="HisKA"/>
    <property type="match status" value="1"/>
</dbReference>